<dbReference type="Proteomes" id="UP000830198">
    <property type="component" value="Chromosome"/>
</dbReference>
<reference evidence="1 2" key="1">
    <citation type="submission" date="2022-04" db="EMBL/GenBank/DDBJ databases">
        <title>The arsenic-methylating capacity of Chitinophaga filiformis YT5 during chitin decomposition.</title>
        <authorList>
            <person name="Chen G."/>
            <person name="Liang Y."/>
        </authorList>
    </citation>
    <scope>NUCLEOTIDE SEQUENCE [LARGE SCALE GENOMIC DNA]</scope>
    <source>
        <strain evidence="1 2">YT5</strain>
    </source>
</reference>
<accession>A0ABY4HW01</accession>
<evidence type="ECO:0000313" key="2">
    <source>
        <dbReference type="Proteomes" id="UP000830198"/>
    </source>
</evidence>
<sequence length="1082" mass="120236">MLFLLHVGITRVHKIALLLLIVFVHTSVFAQRIDGDLGNLSKLIEVIPPSPNAASLGKYGDIDVSLSSGMANVAIPIYSYQSSNLTLPVSLSYSSNGFRVDEIASRVGNGWILNAGGVITRTVYGQIDESSQRLKPPTGFPEPTKATLDYLHTLASDDANNFDSEQDLFSFNFNGYSGKFILDDSMHPVLLTHSNIKIENDFNSSDWNFRIISGDGIQYFFGGEAKEITNKSQTGAGCGKIYRNAAVTSWYLKKIIHPNRDTVNLFYDPVRMSYYTGISQSAFYKVFNPGGCTTCPSYQNTTCVTSLTTDGVLLREIKSSGGARVRFFYTGRSDLNDSLLARIEIYRPDGSVARVFNLEYTQAVANGFSNSYQTKNELFYRPFLTKFIERSADSVQVKTHMFQYNNISNLPPRLAFAQDHYGYFNGRNNNTLLTTSKDDWLSEYLPQANADREPDPEYSSRGMLAKVIYPTGGEDTLIYEGNTTYEEVAIPPPTGILVADAYSSDVSGGMQVANSDTVLISEDQHVTIYASASSDGDDPIHNRGTVSIIKLPSGTAVFSRSVTPTEPLSATIPLGKGISYYMQVRASGVQTQVSSTLRYLDGPVTYTYKNMPAAGIRIKKTISRSKSSPDVVRRYYYNSLADTARSSAVYLFRTTYFKPLTTKIGCDPTTCSYTSCQYYALYSNTQQNLYVYGGAPVMYRTVVEGVGENFEGGGIEHTYTVANDIPGNNLMGDNIASAPFTSYSWKNGREVYQFIFKKNGSVNVPVQETFTHFKEDSRVDSEYVSYVVNEKYVRDCQSDPPSQNEIEAFDLLSYSHFKNWSYVDSVKTRTYDDTGSAYMERLEITEYGNVSHAMPTSITSTSSDNKVEVVKNFYPADLAFNGGEESARQTLIAQNIITPVLLKQFVRDNTNIAQSKTGYTITPENLVLPQTQSTQTGNNIMEKRVEFHKYNAAGKLLEQSKSGDVHQVFLWGYRSLYPVAKIVGTDYATASSFVNMNILNSPSSDQQLRMELDKIRVGLAGKNALVSSYTYSPLVGITSETDPSGKTTYYEYDGLGRLKVIKDKDGKVLKVFDYQYSIPITR</sequence>
<proteinExistence type="predicted"/>
<dbReference type="Gene3D" id="2.180.10.10">
    <property type="entry name" value="RHS repeat-associated core"/>
    <property type="match status" value="1"/>
</dbReference>
<protein>
    <submittedName>
        <fullName evidence="1">RHS repeat protein</fullName>
    </submittedName>
</protein>
<dbReference type="RefSeq" id="WP_247808941.1">
    <property type="nucleotide sequence ID" value="NZ_CP095855.1"/>
</dbReference>
<dbReference type="InterPro" id="IPR006530">
    <property type="entry name" value="YD"/>
</dbReference>
<evidence type="ECO:0000313" key="1">
    <source>
        <dbReference type="EMBL" id="UPK66731.1"/>
    </source>
</evidence>
<organism evidence="1 2">
    <name type="scientific">Chitinophaga filiformis</name>
    <name type="common">Myxococcus filiformis</name>
    <name type="synonym">Flexibacter filiformis</name>
    <dbReference type="NCBI Taxonomy" id="104663"/>
    <lineage>
        <taxon>Bacteria</taxon>
        <taxon>Pseudomonadati</taxon>
        <taxon>Bacteroidota</taxon>
        <taxon>Chitinophagia</taxon>
        <taxon>Chitinophagales</taxon>
        <taxon>Chitinophagaceae</taxon>
        <taxon>Chitinophaga</taxon>
    </lineage>
</organism>
<keyword evidence="2" id="KW-1185">Reference proteome</keyword>
<dbReference type="InterPro" id="IPR031325">
    <property type="entry name" value="RHS_repeat"/>
</dbReference>
<dbReference type="EMBL" id="CP095855">
    <property type="protein sequence ID" value="UPK66731.1"/>
    <property type="molecule type" value="Genomic_DNA"/>
</dbReference>
<dbReference type="Pfam" id="PF05593">
    <property type="entry name" value="RHS_repeat"/>
    <property type="match status" value="1"/>
</dbReference>
<dbReference type="NCBIfam" id="TIGR01643">
    <property type="entry name" value="YD_repeat_2x"/>
    <property type="match status" value="1"/>
</dbReference>
<gene>
    <name evidence="1" type="ORF">MYF79_17485</name>
</gene>
<name>A0ABY4HW01_CHIFI</name>